<dbReference type="GO" id="GO:0016020">
    <property type="term" value="C:membrane"/>
    <property type="evidence" value="ECO:0007669"/>
    <property type="project" value="UniProtKB-SubCell"/>
</dbReference>
<keyword evidence="3 6" id="KW-0812">Transmembrane</keyword>
<evidence type="ECO:0000256" key="4">
    <source>
        <dbReference type="ARBA" id="ARBA00022989"/>
    </source>
</evidence>
<protein>
    <submittedName>
        <fullName evidence="7">Uncharacterized protein</fullName>
    </submittedName>
</protein>
<reference evidence="7" key="2">
    <citation type="submission" date="2006-05" db="EMBL/GenBank/DDBJ databases">
        <title>Sequencing of the draft genome and assembly of Desulfuromonas acetoxidans DSM 684.</title>
        <authorList>
            <consortium name="US DOE Joint Genome Institute (JGI-PGF)"/>
            <person name="Copeland A."/>
            <person name="Lucas S."/>
            <person name="Lapidus A."/>
            <person name="Barry K."/>
            <person name="Detter J.C."/>
            <person name="Glavina del Rio T."/>
            <person name="Hammon N."/>
            <person name="Israni S."/>
            <person name="Dalin E."/>
            <person name="Tice H."/>
            <person name="Bruce D."/>
            <person name="Pitluck S."/>
            <person name="Richardson P."/>
        </authorList>
    </citation>
    <scope>NUCLEOTIDE SEQUENCE [LARGE SCALE GENOMIC DNA]</scope>
    <source>
        <strain evidence="7">DSM 684</strain>
    </source>
</reference>
<proteinExistence type="predicted"/>
<dbReference type="PANTHER" id="PTHR30093:SF44">
    <property type="entry name" value="TYPE II SECRETION SYSTEM CORE PROTEIN G"/>
    <property type="match status" value="1"/>
</dbReference>
<evidence type="ECO:0000256" key="2">
    <source>
        <dbReference type="ARBA" id="ARBA00022481"/>
    </source>
</evidence>
<dbReference type="PANTHER" id="PTHR30093">
    <property type="entry name" value="GENERAL SECRETION PATHWAY PROTEIN G"/>
    <property type="match status" value="1"/>
</dbReference>
<sequence length="142" mass="14616">MNNQKGFTLIELIVVIVILGILSAVAVPKFVDMQGEAQRSAIDGALGSVRSAAALAHAQWLVQGQPATITAEGQTITMVNGYPSADDADDGSIEDMAGLDGFTIADDNGDPAEMTISNDGFSFTYTEAVANGVPTISDPAAL</sequence>
<name>Q1K1Z5_DESA6</name>
<dbReference type="AlphaFoldDB" id="Q1K1Z5"/>
<reference evidence="7" key="1">
    <citation type="submission" date="2006-05" db="EMBL/GenBank/DDBJ databases">
        <title>Annotation of the draft genome assembly of Desulfuromonas acetoxidans DSM 684.</title>
        <authorList>
            <consortium name="US DOE Joint Genome Institute (JGI-ORNL)"/>
            <person name="Larimer F."/>
            <person name="Land M."/>
            <person name="Hauser L."/>
        </authorList>
    </citation>
    <scope>NUCLEOTIDE SEQUENCE [LARGE SCALE GENOMIC DNA]</scope>
    <source>
        <strain evidence="7">DSM 684</strain>
    </source>
</reference>
<dbReference type="OrthoDB" id="5406097at2"/>
<dbReference type="Gene3D" id="3.30.700.10">
    <property type="entry name" value="Glycoprotein, Type 4 Pilin"/>
    <property type="match status" value="1"/>
</dbReference>
<feature type="transmembrane region" description="Helical" evidence="6">
    <location>
        <begin position="6"/>
        <end position="27"/>
    </location>
</feature>
<evidence type="ECO:0000256" key="1">
    <source>
        <dbReference type="ARBA" id="ARBA00004167"/>
    </source>
</evidence>
<evidence type="ECO:0000313" key="8">
    <source>
        <dbReference type="Proteomes" id="UP000005695"/>
    </source>
</evidence>
<evidence type="ECO:0000256" key="6">
    <source>
        <dbReference type="SAM" id="Phobius"/>
    </source>
</evidence>
<dbReference type="Pfam" id="PF07963">
    <property type="entry name" value="N_methyl"/>
    <property type="match status" value="1"/>
</dbReference>
<comment type="subcellular location">
    <subcellularLocation>
        <location evidence="1">Membrane</location>
        <topology evidence="1">Single-pass membrane protein</topology>
    </subcellularLocation>
</comment>
<dbReference type="InterPro" id="IPR045584">
    <property type="entry name" value="Pilin-like"/>
</dbReference>
<evidence type="ECO:0000313" key="7">
    <source>
        <dbReference type="EMBL" id="EAT16644.1"/>
    </source>
</evidence>
<dbReference type="PROSITE" id="PS00409">
    <property type="entry name" value="PROKAR_NTER_METHYL"/>
    <property type="match status" value="1"/>
</dbReference>
<organism evidence="7 8">
    <name type="scientific">Desulfuromonas acetoxidans (strain DSM 684 / 11070)</name>
    <dbReference type="NCBI Taxonomy" id="281689"/>
    <lineage>
        <taxon>Bacteria</taxon>
        <taxon>Pseudomonadati</taxon>
        <taxon>Thermodesulfobacteriota</taxon>
        <taxon>Desulfuromonadia</taxon>
        <taxon>Desulfuromonadales</taxon>
        <taxon>Desulfuromonadaceae</taxon>
        <taxon>Desulfuromonas</taxon>
    </lineage>
</organism>
<keyword evidence="5 6" id="KW-0472">Membrane</keyword>
<dbReference type="InterPro" id="IPR012902">
    <property type="entry name" value="N_methyl_site"/>
</dbReference>
<evidence type="ECO:0000256" key="5">
    <source>
        <dbReference type="ARBA" id="ARBA00023136"/>
    </source>
</evidence>
<dbReference type="SUPFAM" id="SSF54523">
    <property type="entry name" value="Pili subunits"/>
    <property type="match status" value="1"/>
</dbReference>
<dbReference type="RefSeq" id="WP_005998712.1">
    <property type="nucleotide sequence ID" value="NZ_AAEW02000004.1"/>
</dbReference>
<gene>
    <name evidence="7" type="ORF">Dace_2739</name>
</gene>
<keyword evidence="2" id="KW-0488">Methylation</keyword>
<dbReference type="NCBIfam" id="TIGR02532">
    <property type="entry name" value="IV_pilin_GFxxxE"/>
    <property type="match status" value="1"/>
</dbReference>
<evidence type="ECO:0000256" key="3">
    <source>
        <dbReference type="ARBA" id="ARBA00022692"/>
    </source>
</evidence>
<dbReference type="Proteomes" id="UP000005695">
    <property type="component" value="Unassembled WGS sequence"/>
</dbReference>
<keyword evidence="4 6" id="KW-1133">Transmembrane helix</keyword>
<keyword evidence="8" id="KW-1185">Reference proteome</keyword>
<comment type="caution">
    <text evidence="7">The sequence shown here is derived from an EMBL/GenBank/DDBJ whole genome shotgun (WGS) entry which is preliminary data.</text>
</comment>
<dbReference type="EMBL" id="AAEW02000004">
    <property type="protein sequence ID" value="EAT16644.1"/>
    <property type="molecule type" value="Genomic_DNA"/>
</dbReference>
<accession>Q1K1Z5</accession>